<dbReference type="PIRSF" id="PIRSF006470">
    <property type="entry name" value="DctB"/>
    <property type="match status" value="1"/>
</dbReference>
<dbReference type="Proteomes" id="UP001446337">
    <property type="component" value="Chromosome"/>
</dbReference>
<dbReference type="Proteomes" id="UP000509782">
    <property type="component" value="Chromosome"/>
</dbReference>
<comment type="similarity">
    <text evidence="1">Belongs to the bacterial solute-binding protein 7 family.</text>
</comment>
<evidence type="ECO:0000256" key="4">
    <source>
        <dbReference type="SAM" id="SignalP"/>
    </source>
</evidence>
<dbReference type="PANTHER" id="PTHR33376">
    <property type="match status" value="1"/>
</dbReference>
<evidence type="ECO:0000313" key="8">
    <source>
        <dbReference type="Proteomes" id="UP001446337"/>
    </source>
</evidence>
<dbReference type="RefSeq" id="WP_062679658.1">
    <property type="nucleotide sequence ID" value="NZ_BLWG01000038.1"/>
</dbReference>
<dbReference type="InterPro" id="IPR038404">
    <property type="entry name" value="TRAP_DctP_sf"/>
</dbReference>
<keyword evidence="8" id="KW-1185">Reference proteome</keyword>
<protein>
    <submittedName>
        <fullName evidence="5">TRAP transporter substrate-binding protein</fullName>
    </submittedName>
</protein>
<keyword evidence="2" id="KW-0813">Transport</keyword>
<reference evidence="6 8" key="2">
    <citation type="submission" date="2024-05" db="EMBL/GenBank/DDBJ databases">
        <title>Achromobacter denitrificans. BP1, complete genome.</title>
        <authorList>
            <person name="Zhang B."/>
        </authorList>
    </citation>
    <scope>NUCLEOTIDE SEQUENCE [LARGE SCALE GENOMIC DNA]</scope>
    <source>
        <strain evidence="6 8">BP1</strain>
    </source>
</reference>
<dbReference type="OrthoDB" id="9794826at2"/>
<evidence type="ECO:0000256" key="1">
    <source>
        <dbReference type="ARBA" id="ARBA00009023"/>
    </source>
</evidence>
<organism evidence="5 7">
    <name type="scientific">Achromobacter denitrificans</name>
    <name type="common">Alcaligenes denitrificans</name>
    <dbReference type="NCBI Taxonomy" id="32002"/>
    <lineage>
        <taxon>Bacteria</taxon>
        <taxon>Pseudomonadati</taxon>
        <taxon>Pseudomonadota</taxon>
        <taxon>Betaproteobacteria</taxon>
        <taxon>Burkholderiales</taxon>
        <taxon>Alcaligenaceae</taxon>
        <taxon>Achromobacter</taxon>
    </lineage>
</organism>
<evidence type="ECO:0000256" key="3">
    <source>
        <dbReference type="ARBA" id="ARBA00022729"/>
    </source>
</evidence>
<dbReference type="STRING" id="32002.BVK87_23290"/>
<accession>A0A3R9GXF7</accession>
<dbReference type="Pfam" id="PF03480">
    <property type="entry name" value="DctP"/>
    <property type="match status" value="1"/>
</dbReference>
<evidence type="ECO:0000313" key="7">
    <source>
        <dbReference type="Proteomes" id="UP000509782"/>
    </source>
</evidence>
<dbReference type="EMBL" id="CP154792">
    <property type="protein sequence ID" value="XAN16410.1"/>
    <property type="molecule type" value="Genomic_DNA"/>
</dbReference>
<dbReference type="CDD" id="cd13603">
    <property type="entry name" value="PBP2_TRAP_Siap_TeaA_like"/>
    <property type="match status" value="1"/>
</dbReference>
<dbReference type="AlphaFoldDB" id="A0A3R9GXF7"/>
<dbReference type="GO" id="GO:0055085">
    <property type="term" value="P:transmembrane transport"/>
    <property type="evidence" value="ECO:0007669"/>
    <property type="project" value="InterPro"/>
</dbReference>
<gene>
    <name evidence="6" type="ORF">AAIK43_34445</name>
    <name evidence="5" type="ORF">FOC81_21950</name>
</gene>
<feature type="chain" id="PRO_5030082759" evidence="4">
    <location>
        <begin position="23"/>
        <end position="327"/>
    </location>
</feature>
<dbReference type="GeneID" id="92848271"/>
<dbReference type="InterPro" id="IPR004682">
    <property type="entry name" value="TRAP_DctP"/>
</dbReference>
<dbReference type="InterPro" id="IPR018389">
    <property type="entry name" value="DctP_fam"/>
</dbReference>
<dbReference type="PANTHER" id="PTHR33376:SF7">
    <property type="entry name" value="C4-DICARBOXYLATE-BINDING PROTEIN DCTB"/>
    <property type="match status" value="1"/>
</dbReference>
<dbReference type="EMBL" id="CP054569">
    <property type="protein sequence ID" value="QKQ49223.1"/>
    <property type="molecule type" value="Genomic_DNA"/>
</dbReference>
<reference evidence="5 7" key="1">
    <citation type="submission" date="2020-05" db="EMBL/GenBank/DDBJ databases">
        <title>FDA dAtabase for Regulatory Grade micrObial Sequences (FDA-ARGOS): Supporting development and validation of Infectious Disease Dx tests.</title>
        <authorList>
            <person name="Sproer C."/>
            <person name="Gronow S."/>
            <person name="Severitt S."/>
            <person name="Schroder I."/>
            <person name="Tallon L."/>
            <person name="Sadzewicz L."/>
            <person name="Zhao X."/>
            <person name="Vavikolanu K."/>
            <person name="Mehta A."/>
            <person name="Aluvathingal J."/>
            <person name="Nadendla S."/>
            <person name="Myers T."/>
            <person name="Yan Y."/>
            <person name="Sichtig H."/>
        </authorList>
    </citation>
    <scope>NUCLEOTIDE SEQUENCE [LARGE SCALE GENOMIC DNA]</scope>
    <source>
        <strain evidence="5 7">FDAARGOS_787</strain>
    </source>
</reference>
<feature type="signal peptide" evidence="4">
    <location>
        <begin position="1"/>
        <end position="22"/>
    </location>
</feature>
<evidence type="ECO:0000313" key="6">
    <source>
        <dbReference type="EMBL" id="XAN16410.1"/>
    </source>
</evidence>
<sequence>MTIVKSLLAALALAGVSLGAAAQPIQINIGHALGDTSSYQAAGLHFAELMKQKVGDKVKVTLYPSGGLGGELKLVQGTRTGVVDAMIIAQASLENTVKEYRVLSLPYLFNDYEEANRIMQGPVGDRLLGVLPKYSMVGLGWGAVYARSLASMKPIPDLDAMKGLKVRVIQSPGFVEAYRALGSQPTPTAYAELFLSLQNGVVDAAELSPDQTVADGFAEVIKYYSATAVHQLPSLFIISKAKYDRLPEDVRAAVVEAGRESMKVAVQFQDKKLAEAFDVLKQRGVNVQYPDQAPFRAAARGAWPEIAKAAPGGEQFLAEIEAARAAK</sequence>
<dbReference type="NCBIfam" id="NF037995">
    <property type="entry name" value="TRAP_S1"/>
    <property type="match status" value="1"/>
</dbReference>
<name>A0A3R9GXF7_ACHDE</name>
<dbReference type="GO" id="GO:0030288">
    <property type="term" value="C:outer membrane-bounded periplasmic space"/>
    <property type="evidence" value="ECO:0007669"/>
    <property type="project" value="InterPro"/>
</dbReference>
<dbReference type="Gene3D" id="3.40.190.170">
    <property type="entry name" value="Bacterial extracellular solute-binding protein, family 7"/>
    <property type="match status" value="1"/>
</dbReference>
<evidence type="ECO:0000256" key="2">
    <source>
        <dbReference type="ARBA" id="ARBA00022448"/>
    </source>
</evidence>
<evidence type="ECO:0000313" key="5">
    <source>
        <dbReference type="EMBL" id="QKQ49223.1"/>
    </source>
</evidence>
<proteinExistence type="inferred from homology"/>
<keyword evidence="3 4" id="KW-0732">Signal</keyword>